<protein>
    <submittedName>
        <fullName evidence="2">Forkhead-associated domain containing protein 1</fullName>
    </submittedName>
</protein>
<dbReference type="EMBL" id="JASDAP010000010">
    <property type="protein sequence ID" value="KAK1895900.1"/>
    <property type="molecule type" value="Genomic_DNA"/>
</dbReference>
<dbReference type="PRINTS" id="PR01217">
    <property type="entry name" value="PRICHEXTENSN"/>
</dbReference>
<organism evidence="2 3">
    <name type="scientific">Dissostichus eleginoides</name>
    <name type="common">Patagonian toothfish</name>
    <name type="synonym">Dissostichus amissus</name>
    <dbReference type="NCBI Taxonomy" id="100907"/>
    <lineage>
        <taxon>Eukaryota</taxon>
        <taxon>Metazoa</taxon>
        <taxon>Chordata</taxon>
        <taxon>Craniata</taxon>
        <taxon>Vertebrata</taxon>
        <taxon>Euteleostomi</taxon>
        <taxon>Actinopterygii</taxon>
        <taxon>Neopterygii</taxon>
        <taxon>Teleostei</taxon>
        <taxon>Neoteleostei</taxon>
        <taxon>Acanthomorphata</taxon>
        <taxon>Eupercaria</taxon>
        <taxon>Perciformes</taxon>
        <taxon>Notothenioidei</taxon>
        <taxon>Nototheniidae</taxon>
        <taxon>Dissostichus</taxon>
    </lineage>
</organism>
<sequence>MVLRDGLECLSRTENSDGDRASPLPLDEGNADPMLLSPRSPLPDSFRPLPLGPHRDVLPAPTPVLNAAPPQLSPVPPPVLPAVRPPAPHVVPAPALLAPPPMFPVATPPTLHVAQPLATYATPLPAYPPANLAPVSHHPAPASATTYQAQFPVSYPDPKHPLKKPIIQDLDETLIHPGVNGRIMTAATHANGRTYILPVARLVQLPKLEDEEVGDPPTWVTFLP</sequence>
<proteinExistence type="predicted"/>
<reference evidence="2" key="1">
    <citation type="submission" date="2023-04" db="EMBL/GenBank/DDBJ databases">
        <title>Chromosome-level genome of Chaenocephalus aceratus.</title>
        <authorList>
            <person name="Park H."/>
        </authorList>
    </citation>
    <scope>NUCLEOTIDE SEQUENCE</scope>
    <source>
        <strain evidence="2">DE</strain>
        <tissue evidence="2">Muscle</tissue>
    </source>
</reference>
<accession>A0AAD9C4U3</accession>
<evidence type="ECO:0000256" key="1">
    <source>
        <dbReference type="SAM" id="MobiDB-lite"/>
    </source>
</evidence>
<gene>
    <name evidence="2" type="ORF">KUDE01_021351</name>
</gene>
<name>A0AAD9C4U3_DISEL</name>
<dbReference type="Proteomes" id="UP001228049">
    <property type="component" value="Unassembled WGS sequence"/>
</dbReference>
<feature type="region of interest" description="Disordered" evidence="1">
    <location>
        <begin position="1"/>
        <end position="47"/>
    </location>
</feature>
<evidence type="ECO:0000313" key="3">
    <source>
        <dbReference type="Proteomes" id="UP001228049"/>
    </source>
</evidence>
<evidence type="ECO:0000313" key="2">
    <source>
        <dbReference type="EMBL" id="KAK1895900.1"/>
    </source>
</evidence>
<comment type="caution">
    <text evidence="2">The sequence shown here is derived from an EMBL/GenBank/DDBJ whole genome shotgun (WGS) entry which is preliminary data.</text>
</comment>
<keyword evidence="3" id="KW-1185">Reference proteome</keyword>
<dbReference type="AlphaFoldDB" id="A0AAD9C4U3"/>